<evidence type="ECO:0000313" key="2">
    <source>
        <dbReference type="Proteomes" id="UP000092389"/>
    </source>
</evidence>
<proteinExistence type="predicted"/>
<sequence length="64" mass="7265">MSNVNKDFRGYAEAIAAEDWVIDAEDVDDFWVPYQLRADNARSLMVAHRHVESDADARRISTPG</sequence>
<name>A0A1A2SYB3_MYCNT</name>
<comment type="caution">
    <text evidence="1">The sequence shown here is derived from an EMBL/GenBank/DDBJ whole genome shotgun (WGS) entry which is preliminary data.</text>
</comment>
<protein>
    <submittedName>
        <fullName evidence="1">Uncharacterized protein</fullName>
    </submittedName>
</protein>
<dbReference type="RefSeq" id="WP_067912718.1">
    <property type="nucleotide sequence ID" value="NZ_LZJP01000110.1"/>
</dbReference>
<gene>
    <name evidence="1" type="ORF">A5683_05670</name>
</gene>
<evidence type="ECO:0000313" key="1">
    <source>
        <dbReference type="EMBL" id="OBH69203.1"/>
    </source>
</evidence>
<dbReference type="Proteomes" id="UP000092389">
    <property type="component" value="Unassembled WGS sequence"/>
</dbReference>
<organism evidence="1 2">
    <name type="scientific">Mycobacterium mantenii</name>
    <dbReference type="NCBI Taxonomy" id="560555"/>
    <lineage>
        <taxon>Bacteria</taxon>
        <taxon>Bacillati</taxon>
        <taxon>Actinomycetota</taxon>
        <taxon>Actinomycetes</taxon>
        <taxon>Mycobacteriales</taxon>
        <taxon>Mycobacteriaceae</taxon>
        <taxon>Mycobacterium</taxon>
        <taxon>Mycobacterium avium complex (MAC)</taxon>
    </lineage>
</organism>
<dbReference type="EMBL" id="LZJU01000163">
    <property type="protein sequence ID" value="OBH69203.1"/>
    <property type="molecule type" value="Genomic_DNA"/>
</dbReference>
<dbReference type="AlphaFoldDB" id="A0A1A2SYB3"/>
<accession>A0A1A2SYB3</accession>
<reference evidence="1 2" key="1">
    <citation type="submission" date="2016-06" db="EMBL/GenBank/DDBJ databases">
        <authorList>
            <person name="Kjaerup R.B."/>
            <person name="Dalgaard T.S."/>
            <person name="Juul-Madsen H.R."/>
        </authorList>
    </citation>
    <scope>NUCLEOTIDE SEQUENCE [LARGE SCALE GENOMIC DNA]</scope>
    <source>
        <strain evidence="1 2">E152</strain>
    </source>
</reference>